<evidence type="ECO:0000313" key="10">
    <source>
        <dbReference type="Proteomes" id="UP000008983"/>
    </source>
</evidence>
<feature type="binding site" evidence="8">
    <location>
        <position position="215"/>
    </location>
    <ligand>
        <name>Zn(2+)</name>
        <dbReference type="ChEBI" id="CHEBI:29105"/>
        <note>catalytic</note>
    </ligand>
</feature>
<protein>
    <submittedName>
        <fullName evidence="9">Leishmanolysin family protein, putative</fullName>
        <ecNumber evidence="9">3.4.24.36</ecNumber>
    </submittedName>
</protein>
<dbReference type="eggNOG" id="KOG2556">
    <property type="taxonomic scope" value="Eukaryota"/>
</dbReference>
<evidence type="ECO:0000256" key="5">
    <source>
        <dbReference type="ARBA" id="ARBA00022833"/>
    </source>
</evidence>
<dbReference type="GO" id="GO:0046872">
    <property type="term" value="F:metal ion binding"/>
    <property type="evidence" value="ECO:0007669"/>
    <property type="project" value="UniProtKB-KW"/>
</dbReference>
<dbReference type="OMA" id="TEMIQDK"/>
<evidence type="ECO:0000313" key="9">
    <source>
        <dbReference type="EMBL" id="EGR29170.1"/>
    </source>
</evidence>
<dbReference type="Gene3D" id="3.90.132.10">
    <property type="entry name" value="Leishmanolysin , domain 2"/>
    <property type="match status" value="1"/>
</dbReference>
<dbReference type="EMBL" id="GL984177">
    <property type="protein sequence ID" value="EGR29170.1"/>
    <property type="molecule type" value="Genomic_DNA"/>
</dbReference>
<dbReference type="GO" id="GO:0007155">
    <property type="term" value="P:cell adhesion"/>
    <property type="evidence" value="ECO:0007669"/>
    <property type="project" value="InterPro"/>
</dbReference>
<keyword evidence="3 8" id="KW-0479">Metal-binding</keyword>
<dbReference type="GO" id="GO:0006508">
    <property type="term" value="P:proteolysis"/>
    <property type="evidence" value="ECO:0007669"/>
    <property type="project" value="UniProtKB-KW"/>
</dbReference>
<dbReference type="Gene3D" id="3.10.170.20">
    <property type="match status" value="1"/>
</dbReference>
<evidence type="ECO:0000256" key="1">
    <source>
        <dbReference type="ARBA" id="ARBA00005860"/>
    </source>
</evidence>
<evidence type="ECO:0000256" key="3">
    <source>
        <dbReference type="ARBA" id="ARBA00022723"/>
    </source>
</evidence>
<dbReference type="SUPFAM" id="SSF55486">
    <property type="entry name" value="Metalloproteases ('zincins'), catalytic domain"/>
    <property type="match status" value="1"/>
</dbReference>
<keyword evidence="10" id="KW-1185">Reference proteome</keyword>
<dbReference type="PANTHER" id="PTHR10942">
    <property type="entry name" value="LEISHMANOLYSIN-LIKE PEPTIDASE"/>
    <property type="match status" value="1"/>
</dbReference>
<dbReference type="GeneID" id="14905265"/>
<evidence type="ECO:0000256" key="6">
    <source>
        <dbReference type="ARBA" id="ARBA00023049"/>
    </source>
</evidence>
<feature type="active site" evidence="7">
    <location>
        <position position="140"/>
    </location>
</feature>
<comment type="similarity">
    <text evidence="1">Belongs to the peptidase M8 family.</text>
</comment>
<proteinExistence type="inferred from homology"/>
<reference evidence="9 10" key="1">
    <citation type="submission" date="2011-07" db="EMBL/GenBank/DDBJ databases">
        <authorList>
            <person name="Coyne R."/>
            <person name="Brami D."/>
            <person name="Johnson J."/>
            <person name="Hostetler J."/>
            <person name="Hannick L."/>
            <person name="Clark T."/>
            <person name="Cassidy-Hanley D."/>
            <person name="Inman J."/>
        </authorList>
    </citation>
    <scope>NUCLEOTIDE SEQUENCE [LARGE SCALE GENOMIC DNA]</scope>
    <source>
        <strain evidence="9 10">G5</strain>
    </source>
</reference>
<keyword evidence="4 9" id="KW-0378">Hydrolase</keyword>
<evidence type="ECO:0000256" key="4">
    <source>
        <dbReference type="ARBA" id="ARBA00022801"/>
    </source>
</evidence>
<dbReference type="GO" id="GO:0004222">
    <property type="term" value="F:metalloendopeptidase activity"/>
    <property type="evidence" value="ECO:0007669"/>
    <property type="project" value="InterPro"/>
</dbReference>
<dbReference type="PANTHER" id="PTHR10942:SF0">
    <property type="entry name" value="LEISHMANOLYSIN-LIKE PEPTIDASE"/>
    <property type="match status" value="1"/>
</dbReference>
<accession>G0R037</accession>
<organism evidence="9 10">
    <name type="scientific">Ichthyophthirius multifiliis</name>
    <name type="common">White spot disease agent</name>
    <name type="synonym">Ich</name>
    <dbReference type="NCBI Taxonomy" id="5932"/>
    <lineage>
        <taxon>Eukaryota</taxon>
        <taxon>Sar</taxon>
        <taxon>Alveolata</taxon>
        <taxon>Ciliophora</taxon>
        <taxon>Intramacronucleata</taxon>
        <taxon>Oligohymenophorea</taxon>
        <taxon>Hymenostomatida</taxon>
        <taxon>Ophryoglenina</taxon>
        <taxon>Ichthyophthirius</taxon>
    </lineage>
</organism>
<feature type="binding site" evidence="8">
    <location>
        <position position="143"/>
    </location>
    <ligand>
        <name>Zn(2+)</name>
        <dbReference type="ChEBI" id="CHEBI:29105"/>
        <note>catalytic</note>
    </ligand>
</feature>
<dbReference type="GO" id="GO:0005737">
    <property type="term" value="C:cytoplasm"/>
    <property type="evidence" value="ECO:0007669"/>
    <property type="project" value="TreeGrafter"/>
</dbReference>
<dbReference type="RefSeq" id="XP_004030406.1">
    <property type="nucleotide sequence ID" value="XM_004030358.1"/>
</dbReference>
<dbReference type="GO" id="GO:0016020">
    <property type="term" value="C:membrane"/>
    <property type="evidence" value="ECO:0007669"/>
    <property type="project" value="InterPro"/>
</dbReference>
<dbReference type="Pfam" id="PF01457">
    <property type="entry name" value="Peptidase_M8"/>
    <property type="match status" value="1"/>
</dbReference>
<keyword evidence="5 8" id="KW-0862">Zinc</keyword>
<dbReference type="Gene3D" id="2.10.25.10">
    <property type="entry name" value="Laminin"/>
    <property type="match status" value="1"/>
</dbReference>
<evidence type="ECO:0000256" key="7">
    <source>
        <dbReference type="PIRSR" id="PIRSR601577-1"/>
    </source>
</evidence>
<dbReference type="InterPro" id="IPR001577">
    <property type="entry name" value="Peptidase_M8"/>
</dbReference>
<feature type="binding site" evidence="8">
    <location>
        <position position="139"/>
    </location>
    <ligand>
        <name>Zn(2+)</name>
        <dbReference type="ChEBI" id="CHEBI:29105"/>
        <note>catalytic</note>
    </ligand>
</feature>
<keyword evidence="2" id="KW-0645">Protease</keyword>
<dbReference type="AlphaFoldDB" id="G0R037"/>
<dbReference type="EC" id="3.4.24.36" evidence="9"/>
<dbReference type="InParanoid" id="G0R037"/>
<dbReference type="STRING" id="857967.G0R037"/>
<dbReference type="OrthoDB" id="527990at2759"/>
<dbReference type="Proteomes" id="UP000008983">
    <property type="component" value="Unassembled WGS sequence"/>
</dbReference>
<name>G0R037_ICHMU</name>
<sequence length="459" mass="52215">MLITYDMSFFQNLEENDQNKIFTATCEKAVKLAIDYFSRLIKIVPKSEQNMRYQGQSGKCGQVLIPQIDKDQGKDSDLHIYLQYRDDLKQEYLARASWCQFLKGLGPTHGRLNFNIAKLVNLDMTDSIAFDDLFQIVVHEMTHILGFTGTSIANWVTTDGQPHVDPIITQEIRGINTKLLATPNVLKFARDYFGCPSLPGMPLENQGGGGSLGSHWEISIIQDEYMNANSSQASGYFSGFTANLLRDTGFYAEINESMEEKTYFGKGQGCEHVLGNCRSDKREYCKDTDNFLCDYYHNGSSECISNMFNEPGCNTQEIYPDRECFNDKSKFNTNLQQRAFGTKFGNNSKCFNATLMHIKLTSQYKGIIRGKCYEYKCSSDGQQITIYVGQKQKICSINLEYITVEEYIGQIQCPENIQEFCEYKRFCKNYCSANGYCLKNKCYCANGFYGEDCSSNVPV</sequence>
<keyword evidence="6 8" id="KW-0482">Metalloprotease</keyword>
<comment type="cofactor">
    <cofactor evidence="8">
        <name>Zn(2+)</name>
        <dbReference type="ChEBI" id="CHEBI:29105"/>
    </cofactor>
    <text evidence="8">Binds 1 zinc ion per subunit.</text>
</comment>
<evidence type="ECO:0000256" key="8">
    <source>
        <dbReference type="PIRSR" id="PIRSR601577-2"/>
    </source>
</evidence>
<evidence type="ECO:0000256" key="2">
    <source>
        <dbReference type="ARBA" id="ARBA00022670"/>
    </source>
</evidence>
<gene>
    <name evidence="9" type="ORF">IMG5_161630</name>
</gene>